<gene>
    <name evidence="6" type="ORF">E1298_00075</name>
</gene>
<feature type="compositionally biased region" description="Polar residues" evidence="4">
    <location>
        <begin position="24"/>
        <end position="35"/>
    </location>
</feature>
<dbReference type="CDD" id="cd00397">
    <property type="entry name" value="DNA_BRE_C"/>
    <property type="match status" value="1"/>
</dbReference>
<dbReference type="SUPFAM" id="SSF56349">
    <property type="entry name" value="DNA breaking-rejoining enzymes"/>
    <property type="match status" value="1"/>
</dbReference>
<accession>A0A4R5CIG5</accession>
<name>A0A4R5CIG5_9ACTN</name>
<keyword evidence="3" id="KW-0233">DNA recombination</keyword>
<evidence type="ECO:0000256" key="2">
    <source>
        <dbReference type="ARBA" id="ARBA00023125"/>
    </source>
</evidence>
<dbReference type="OrthoDB" id="4137935at2"/>
<dbReference type="Pfam" id="PF00589">
    <property type="entry name" value="Phage_integrase"/>
    <property type="match status" value="1"/>
</dbReference>
<feature type="domain" description="Tyr recombinase" evidence="5">
    <location>
        <begin position="1"/>
        <end position="185"/>
    </location>
</feature>
<dbReference type="InterPro" id="IPR050090">
    <property type="entry name" value="Tyrosine_recombinase_XerCD"/>
</dbReference>
<comment type="caution">
    <text evidence="6">The sequence shown here is derived from an EMBL/GenBank/DDBJ whole genome shotgun (WGS) entry which is preliminary data.</text>
</comment>
<keyword evidence="7" id="KW-1185">Reference proteome</keyword>
<evidence type="ECO:0000259" key="5">
    <source>
        <dbReference type="PROSITE" id="PS51898"/>
    </source>
</evidence>
<dbReference type="PROSITE" id="PS51898">
    <property type="entry name" value="TYR_RECOMBINASE"/>
    <property type="match status" value="1"/>
</dbReference>
<dbReference type="Gene3D" id="1.10.443.10">
    <property type="entry name" value="Intergrase catalytic core"/>
    <property type="match status" value="1"/>
</dbReference>
<organism evidence="6 7">
    <name type="scientific">Actinomadura rubrisoli</name>
    <dbReference type="NCBI Taxonomy" id="2530368"/>
    <lineage>
        <taxon>Bacteria</taxon>
        <taxon>Bacillati</taxon>
        <taxon>Actinomycetota</taxon>
        <taxon>Actinomycetes</taxon>
        <taxon>Streptosporangiales</taxon>
        <taxon>Thermomonosporaceae</taxon>
        <taxon>Actinomadura</taxon>
    </lineage>
</organism>
<sequence length="252" mass="27764">MDRRGRRPPATPPHTSADHPNPTNPAASPSTANRRSTSKPRPTLTACARRSWCGCYSKPACGCRNCRAATVPVTPETGHLIDAYLDGRTDGPLLRTSGAKSDGVPQPLDRKYIRSLLRRLAAEAELPQEVLEAMHPHLLRHIVATLLDEEGATVQEIQQLLGHADPRTTQGYINKRRNLAASPGLRHGPPAHHHLNGSFVLYLWCHRGRTKLPISGGRLPRRPPLGRCHSRTRPGRSWSLTRWLGAPGCLPR</sequence>
<dbReference type="InterPro" id="IPR002104">
    <property type="entry name" value="Integrase_catalytic"/>
</dbReference>
<evidence type="ECO:0000256" key="3">
    <source>
        <dbReference type="ARBA" id="ARBA00023172"/>
    </source>
</evidence>
<dbReference type="PANTHER" id="PTHR30349:SF41">
    <property type="entry name" value="INTEGRASE_RECOMBINASE PROTEIN MJ0367-RELATED"/>
    <property type="match status" value="1"/>
</dbReference>
<dbReference type="InterPro" id="IPR011010">
    <property type="entry name" value="DNA_brk_join_enz"/>
</dbReference>
<dbReference type="AlphaFoldDB" id="A0A4R5CIG5"/>
<protein>
    <submittedName>
        <fullName evidence="6">Site-specific integrase</fullName>
    </submittedName>
</protein>
<dbReference type="EMBL" id="SMKU01000001">
    <property type="protein sequence ID" value="TDD98103.1"/>
    <property type="molecule type" value="Genomic_DNA"/>
</dbReference>
<evidence type="ECO:0000313" key="7">
    <source>
        <dbReference type="Proteomes" id="UP000294513"/>
    </source>
</evidence>
<evidence type="ECO:0000256" key="1">
    <source>
        <dbReference type="ARBA" id="ARBA00008857"/>
    </source>
</evidence>
<dbReference type="InterPro" id="IPR013762">
    <property type="entry name" value="Integrase-like_cat_sf"/>
</dbReference>
<proteinExistence type="inferred from homology"/>
<dbReference type="GO" id="GO:0006310">
    <property type="term" value="P:DNA recombination"/>
    <property type="evidence" value="ECO:0007669"/>
    <property type="project" value="UniProtKB-KW"/>
</dbReference>
<reference evidence="6 7" key="1">
    <citation type="submission" date="2019-03" db="EMBL/GenBank/DDBJ databases">
        <title>Draft genome sequences of novel Actinobacteria.</title>
        <authorList>
            <person name="Sahin N."/>
            <person name="Ay H."/>
            <person name="Saygin H."/>
        </authorList>
    </citation>
    <scope>NUCLEOTIDE SEQUENCE [LARGE SCALE GENOMIC DNA]</scope>
    <source>
        <strain evidence="6 7">H3C3</strain>
    </source>
</reference>
<dbReference type="GO" id="GO:0003677">
    <property type="term" value="F:DNA binding"/>
    <property type="evidence" value="ECO:0007669"/>
    <property type="project" value="UniProtKB-KW"/>
</dbReference>
<dbReference type="Proteomes" id="UP000294513">
    <property type="component" value="Unassembled WGS sequence"/>
</dbReference>
<feature type="region of interest" description="Disordered" evidence="4">
    <location>
        <begin position="1"/>
        <end position="43"/>
    </location>
</feature>
<dbReference type="GO" id="GO:0015074">
    <property type="term" value="P:DNA integration"/>
    <property type="evidence" value="ECO:0007669"/>
    <property type="project" value="InterPro"/>
</dbReference>
<keyword evidence="2" id="KW-0238">DNA-binding</keyword>
<evidence type="ECO:0000313" key="6">
    <source>
        <dbReference type="EMBL" id="TDD98103.1"/>
    </source>
</evidence>
<dbReference type="PANTHER" id="PTHR30349">
    <property type="entry name" value="PHAGE INTEGRASE-RELATED"/>
    <property type="match status" value="1"/>
</dbReference>
<comment type="similarity">
    <text evidence="1">Belongs to the 'phage' integrase family.</text>
</comment>
<evidence type="ECO:0000256" key="4">
    <source>
        <dbReference type="SAM" id="MobiDB-lite"/>
    </source>
</evidence>